<dbReference type="Pfam" id="PF00235">
    <property type="entry name" value="Profilin"/>
    <property type="match status" value="1"/>
</dbReference>
<protein>
    <submittedName>
        <fullName evidence="6">Uncharacterized protein</fullName>
    </submittedName>
</protein>
<keyword evidence="3" id="KW-0963">Cytoplasm</keyword>
<keyword evidence="4" id="KW-0009">Actin-binding</keyword>
<evidence type="ECO:0000313" key="7">
    <source>
        <dbReference type="Proteomes" id="UP000266723"/>
    </source>
</evidence>
<dbReference type="PRINTS" id="PR01640">
    <property type="entry name" value="PROFILINPLNT"/>
</dbReference>
<dbReference type="SUPFAM" id="SSF55770">
    <property type="entry name" value="Profilin (actin-binding protein)"/>
    <property type="match status" value="1"/>
</dbReference>
<keyword evidence="7" id="KW-1185">Reference proteome</keyword>
<dbReference type="InterPro" id="IPR005455">
    <property type="entry name" value="PFN_euk"/>
</dbReference>
<accession>A0ABQ7B780</accession>
<comment type="similarity">
    <text evidence="2">Belongs to the profilin family.</text>
</comment>
<name>A0ABQ7B780_BRACR</name>
<dbReference type="InterPro" id="IPR036140">
    <property type="entry name" value="PFN_sf"/>
</dbReference>
<proteinExistence type="inferred from homology"/>
<dbReference type="PANTHER" id="PTHR11604">
    <property type="entry name" value="PROFILIN"/>
    <property type="match status" value="1"/>
</dbReference>
<evidence type="ECO:0000256" key="3">
    <source>
        <dbReference type="ARBA" id="ARBA00022490"/>
    </source>
</evidence>
<keyword evidence="5" id="KW-0206">Cytoskeleton</keyword>
<dbReference type="InterPro" id="IPR048278">
    <property type="entry name" value="PFN"/>
</dbReference>
<dbReference type="Gene3D" id="3.30.450.30">
    <property type="entry name" value="Dynein light chain 2a, cytoplasmic"/>
    <property type="match status" value="1"/>
</dbReference>
<evidence type="ECO:0000313" key="6">
    <source>
        <dbReference type="EMBL" id="KAF3528030.1"/>
    </source>
</evidence>
<comment type="subcellular location">
    <subcellularLocation>
        <location evidence="1">Cytoplasm</location>
        <location evidence="1">Cytoskeleton</location>
    </subcellularLocation>
</comment>
<comment type="caution">
    <text evidence="6">The sequence shown here is derived from an EMBL/GenBank/DDBJ whole genome shotgun (WGS) entry which is preliminary data.</text>
</comment>
<dbReference type="Proteomes" id="UP000266723">
    <property type="component" value="Unassembled WGS sequence"/>
</dbReference>
<dbReference type="PRINTS" id="PR00392">
    <property type="entry name" value="PROFILIN"/>
</dbReference>
<gene>
    <name evidence="6" type="ORF">DY000_02037472</name>
</gene>
<sequence length="170" mass="19490">MPLDSVFGLDYCTKEVYDKGVCSVHSRSNSSENKTNRDNTCDWFSTMGHYTSRSCLKSVEWPIRLVYHNAYMMLKPEEISGINSVFAEPGMLAPTGLFISGIKYMIIQGELNVVIRGKKCYFLLYIVGSWWCYNKEDHPSLGLFYDEPMTPGQYNMVVERLDDYLTESGL</sequence>
<evidence type="ECO:0000256" key="4">
    <source>
        <dbReference type="ARBA" id="ARBA00023203"/>
    </source>
</evidence>
<evidence type="ECO:0000256" key="5">
    <source>
        <dbReference type="ARBA" id="ARBA00023212"/>
    </source>
</evidence>
<reference evidence="6 7" key="1">
    <citation type="journal article" date="2020" name="BMC Genomics">
        <title>Intraspecific diversification of the crop wild relative Brassica cretica Lam. using demographic model selection.</title>
        <authorList>
            <person name="Kioukis A."/>
            <person name="Michalopoulou V.A."/>
            <person name="Briers L."/>
            <person name="Pirintsos S."/>
            <person name="Studholme D.J."/>
            <person name="Pavlidis P."/>
            <person name="Sarris P.F."/>
        </authorList>
    </citation>
    <scope>NUCLEOTIDE SEQUENCE [LARGE SCALE GENOMIC DNA]</scope>
    <source>
        <strain evidence="7">cv. PFS-1207/04</strain>
    </source>
</reference>
<dbReference type="PANTHER" id="PTHR11604:SF66">
    <property type="entry name" value="PROFILIN"/>
    <property type="match status" value="1"/>
</dbReference>
<evidence type="ECO:0000256" key="2">
    <source>
        <dbReference type="ARBA" id="ARBA00010058"/>
    </source>
</evidence>
<evidence type="ECO:0000256" key="1">
    <source>
        <dbReference type="ARBA" id="ARBA00004245"/>
    </source>
</evidence>
<organism evidence="6 7">
    <name type="scientific">Brassica cretica</name>
    <name type="common">Mustard</name>
    <dbReference type="NCBI Taxonomy" id="69181"/>
    <lineage>
        <taxon>Eukaryota</taxon>
        <taxon>Viridiplantae</taxon>
        <taxon>Streptophyta</taxon>
        <taxon>Embryophyta</taxon>
        <taxon>Tracheophyta</taxon>
        <taxon>Spermatophyta</taxon>
        <taxon>Magnoliopsida</taxon>
        <taxon>eudicotyledons</taxon>
        <taxon>Gunneridae</taxon>
        <taxon>Pentapetalae</taxon>
        <taxon>rosids</taxon>
        <taxon>malvids</taxon>
        <taxon>Brassicales</taxon>
        <taxon>Brassicaceae</taxon>
        <taxon>Brassiceae</taxon>
        <taxon>Brassica</taxon>
    </lineage>
</organism>
<dbReference type="EMBL" id="QGKV02001507">
    <property type="protein sequence ID" value="KAF3528030.1"/>
    <property type="molecule type" value="Genomic_DNA"/>
</dbReference>